<comment type="caution">
    <text evidence="1">The sequence shown here is derived from an EMBL/GenBank/DDBJ whole genome shotgun (WGS) entry which is preliminary data.</text>
</comment>
<organism evidence="1 2">
    <name type="scientific">Leptospira noguchii serovar Panama str. CZ214</name>
    <dbReference type="NCBI Taxonomy" id="1001595"/>
    <lineage>
        <taxon>Bacteria</taxon>
        <taxon>Pseudomonadati</taxon>
        <taxon>Spirochaetota</taxon>
        <taxon>Spirochaetia</taxon>
        <taxon>Leptospirales</taxon>
        <taxon>Leptospiraceae</taxon>
        <taxon>Leptospira</taxon>
    </lineage>
</organism>
<dbReference type="AlphaFoldDB" id="T0GXC9"/>
<protein>
    <submittedName>
        <fullName evidence="1">Uncharacterized protein</fullName>
    </submittedName>
</protein>
<sequence>MDWLYKNMFLPLKNKMFLIFQFSYPQSDVSFQKNLQYERNRGELPVRIVSKRKIRSM</sequence>
<reference evidence="1 2" key="1">
    <citation type="submission" date="2013-05" db="EMBL/GenBank/DDBJ databases">
        <authorList>
            <person name="Harkins D.M."/>
            <person name="Durkin A.S."/>
            <person name="Brinkac L.M."/>
            <person name="Haft D.H."/>
            <person name="Selengut J.D."/>
            <person name="Sanka R."/>
            <person name="DePew J."/>
            <person name="Purushe J."/>
            <person name="Hartskeerl R.A."/>
            <person name="Ahmed A."/>
            <person name="van der Linden H."/>
            <person name="Goris M.G.A."/>
            <person name="Vinetz J.M."/>
            <person name="Sutton G.G."/>
            <person name="Nierman W.C."/>
            <person name="Fouts D.E."/>
        </authorList>
    </citation>
    <scope>NUCLEOTIDE SEQUENCE [LARGE SCALE GENOMIC DNA]</scope>
    <source>
        <strain evidence="1 2">CZ214</strain>
    </source>
</reference>
<evidence type="ECO:0000313" key="2">
    <source>
        <dbReference type="Proteomes" id="UP000015442"/>
    </source>
</evidence>
<proteinExistence type="predicted"/>
<accession>T0GXC9</accession>
<dbReference type="Proteomes" id="UP000015442">
    <property type="component" value="Unassembled WGS sequence"/>
</dbReference>
<dbReference type="EMBL" id="AKWY02000003">
    <property type="protein sequence ID" value="EQA73592.1"/>
    <property type="molecule type" value="Genomic_DNA"/>
</dbReference>
<gene>
    <name evidence="1" type="ORF">LEP1GSC059_2527</name>
</gene>
<name>T0GXC9_9LEPT</name>
<evidence type="ECO:0000313" key="1">
    <source>
        <dbReference type="EMBL" id="EQA73592.1"/>
    </source>
</evidence>